<evidence type="ECO:0000313" key="3">
    <source>
        <dbReference type="Proteomes" id="UP000607653"/>
    </source>
</evidence>
<accession>A0A822ZV86</accession>
<dbReference type="AlphaFoldDB" id="A0A822ZV86"/>
<organism evidence="1 3">
    <name type="scientific">Nelumbo nucifera</name>
    <name type="common">Sacred lotus</name>
    <dbReference type="NCBI Taxonomy" id="4432"/>
    <lineage>
        <taxon>Eukaryota</taxon>
        <taxon>Viridiplantae</taxon>
        <taxon>Streptophyta</taxon>
        <taxon>Embryophyta</taxon>
        <taxon>Tracheophyta</taxon>
        <taxon>Spermatophyta</taxon>
        <taxon>Magnoliopsida</taxon>
        <taxon>Proteales</taxon>
        <taxon>Nelumbonaceae</taxon>
        <taxon>Nelumbo</taxon>
    </lineage>
</organism>
<evidence type="ECO:0000313" key="1">
    <source>
        <dbReference type="EMBL" id="DAD47255.1"/>
    </source>
</evidence>
<dbReference type="Proteomes" id="UP000607653">
    <property type="component" value="Unassembled WGS sequence"/>
</dbReference>
<reference evidence="1 3" key="1">
    <citation type="journal article" date="2020" name="Mol. Biol. Evol.">
        <title>Distinct Expression and Methylation Patterns for Genes with Different Fates following a Single Whole-Genome Duplication in Flowering Plants.</title>
        <authorList>
            <person name="Shi T."/>
            <person name="Rahmani R.S."/>
            <person name="Gugger P.F."/>
            <person name="Wang M."/>
            <person name="Li H."/>
            <person name="Zhang Y."/>
            <person name="Li Z."/>
            <person name="Wang Q."/>
            <person name="Van de Peer Y."/>
            <person name="Marchal K."/>
            <person name="Chen J."/>
        </authorList>
    </citation>
    <scope>NUCLEOTIDE SEQUENCE [LARGE SCALE GENOMIC DNA]</scope>
    <source>
        <tissue evidence="1">Leaf</tissue>
    </source>
</reference>
<sequence>MICSLTSPELHCREGVLVPSVSVRNSDAEGREVFIDRSLASLAD</sequence>
<dbReference type="EMBL" id="DUZY01000008">
    <property type="protein sequence ID" value="DAD47256.1"/>
    <property type="molecule type" value="Genomic_DNA"/>
</dbReference>
<gene>
    <name evidence="1" type="ORF">HUJ06_017192</name>
    <name evidence="2" type="ORF">HUJ06_017193</name>
</gene>
<dbReference type="EMBL" id="DUZY01000008">
    <property type="protein sequence ID" value="DAD47255.1"/>
    <property type="molecule type" value="Genomic_DNA"/>
</dbReference>
<protein>
    <submittedName>
        <fullName evidence="1">Uncharacterized protein</fullName>
    </submittedName>
</protein>
<keyword evidence="3" id="KW-1185">Reference proteome</keyword>
<name>A0A822ZV86_NELNU</name>
<evidence type="ECO:0000313" key="2">
    <source>
        <dbReference type="EMBL" id="DAD47256.1"/>
    </source>
</evidence>
<proteinExistence type="predicted"/>
<comment type="caution">
    <text evidence="1">The sequence shown here is derived from an EMBL/GenBank/DDBJ whole genome shotgun (WGS) entry which is preliminary data.</text>
</comment>